<accession>G8PDJ4</accession>
<dbReference type="PIRSF" id="PIRSF006488">
    <property type="entry name" value="Exonuc_VII_S"/>
    <property type="match status" value="1"/>
</dbReference>
<comment type="similarity">
    <text evidence="1 6">Belongs to the XseB family.</text>
</comment>
<dbReference type="PANTHER" id="PTHR34137">
    <property type="entry name" value="EXODEOXYRIBONUCLEASE 7 SMALL SUBUNIT"/>
    <property type="match status" value="1"/>
</dbReference>
<organism evidence="8 9">
    <name type="scientific">Pediococcus claussenii (strain ATCC BAA-344 / DSM 14800 / JCM 18046 / KCTC 3811 / LMG 21948 / P06)</name>
    <dbReference type="NCBI Taxonomy" id="701521"/>
    <lineage>
        <taxon>Bacteria</taxon>
        <taxon>Bacillati</taxon>
        <taxon>Bacillota</taxon>
        <taxon>Bacilli</taxon>
        <taxon>Lactobacillales</taxon>
        <taxon>Lactobacillaceae</taxon>
        <taxon>Pediococcus</taxon>
    </lineage>
</organism>
<feature type="coiled-coil region" evidence="7">
    <location>
        <begin position="4"/>
        <end position="62"/>
    </location>
</feature>
<dbReference type="Pfam" id="PF02609">
    <property type="entry name" value="Exonuc_VII_S"/>
    <property type="match status" value="1"/>
</dbReference>
<evidence type="ECO:0000256" key="5">
    <source>
        <dbReference type="ARBA" id="ARBA00022839"/>
    </source>
</evidence>
<dbReference type="RefSeq" id="WP_014215526.1">
    <property type="nucleotide sequence ID" value="NC_016605.1"/>
</dbReference>
<dbReference type="GO" id="GO:0008855">
    <property type="term" value="F:exodeoxyribonuclease VII activity"/>
    <property type="evidence" value="ECO:0007669"/>
    <property type="project" value="UniProtKB-UniRule"/>
</dbReference>
<evidence type="ECO:0000256" key="4">
    <source>
        <dbReference type="ARBA" id="ARBA00022801"/>
    </source>
</evidence>
<keyword evidence="3 6" id="KW-0540">Nuclease</keyword>
<evidence type="ECO:0000256" key="7">
    <source>
        <dbReference type="SAM" id="Coils"/>
    </source>
</evidence>
<dbReference type="GO" id="GO:0006308">
    <property type="term" value="P:DNA catabolic process"/>
    <property type="evidence" value="ECO:0007669"/>
    <property type="project" value="UniProtKB-UniRule"/>
</dbReference>
<comment type="function">
    <text evidence="6">Bidirectionally degrades single-stranded DNA into large acid-insoluble oligonucleotides, which are then degraded further into small acid-soluble oligonucleotides.</text>
</comment>
<dbReference type="NCBIfam" id="NF002138">
    <property type="entry name" value="PRK00977.1-2"/>
    <property type="match status" value="1"/>
</dbReference>
<dbReference type="eggNOG" id="COG1722">
    <property type="taxonomic scope" value="Bacteria"/>
</dbReference>
<gene>
    <name evidence="6 8" type="primary">xseB</name>
    <name evidence="8" type="ordered locus">PECL_1061</name>
</gene>
<protein>
    <recommendedName>
        <fullName evidence="6">Exodeoxyribonuclease 7 small subunit</fullName>
        <ecNumber evidence="6">3.1.11.6</ecNumber>
    </recommendedName>
    <alternativeName>
        <fullName evidence="6">Exodeoxyribonuclease VII small subunit</fullName>
        <shortName evidence="6">Exonuclease VII small subunit</shortName>
    </alternativeName>
</protein>
<dbReference type="HAMAP" id="MF_00337">
    <property type="entry name" value="Exonuc_7_S"/>
    <property type="match status" value="1"/>
</dbReference>
<comment type="subunit">
    <text evidence="6">Heterooligomer composed of large and small subunits.</text>
</comment>
<name>G8PDJ4_PEDCP</name>
<evidence type="ECO:0000256" key="1">
    <source>
        <dbReference type="ARBA" id="ARBA00009998"/>
    </source>
</evidence>
<keyword evidence="4 6" id="KW-0378">Hydrolase</keyword>
<evidence type="ECO:0000256" key="2">
    <source>
        <dbReference type="ARBA" id="ARBA00022490"/>
    </source>
</evidence>
<evidence type="ECO:0000256" key="3">
    <source>
        <dbReference type="ARBA" id="ARBA00022722"/>
    </source>
</evidence>
<dbReference type="Proteomes" id="UP000005444">
    <property type="component" value="Chromosome"/>
</dbReference>
<keyword evidence="5 6" id="KW-0269">Exonuclease</keyword>
<dbReference type="NCBIfam" id="TIGR01280">
    <property type="entry name" value="xseB"/>
    <property type="match status" value="1"/>
</dbReference>
<dbReference type="SUPFAM" id="SSF116842">
    <property type="entry name" value="XseB-like"/>
    <property type="match status" value="1"/>
</dbReference>
<dbReference type="PATRIC" id="fig|701521.8.peg.1008"/>
<sequence>MDKEKTFEENLQDLQQIVAHLEQGDVPLEEALKEFQKGVELSNELQSSLKDAEETLAKVMKDNGDEDAFEVNDNDNE</sequence>
<evidence type="ECO:0000256" key="6">
    <source>
        <dbReference type="HAMAP-Rule" id="MF_00337"/>
    </source>
</evidence>
<comment type="catalytic activity">
    <reaction evidence="6">
        <text>Exonucleolytic cleavage in either 5'- to 3'- or 3'- to 5'-direction to yield nucleoside 5'-phosphates.</text>
        <dbReference type="EC" id="3.1.11.6"/>
    </reaction>
</comment>
<dbReference type="EMBL" id="CP003137">
    <property type="protein sequence ID" value="AEV95329.1"/>
    <property type="molecule type" value="Genomic_DNA"/>
</dbReference>
<dbReference type="GO" id="GO:0009318">
    <property type="term" value="C:exodeoxyribonuclease VII complex"/>
    <property type="evidence" value="ECO:0007669"/>
    <property type="project" value="UniProtKB-UniRule"/>
</dbReference>
<dbReference type="InterPro" id="IPR037004">
    <property type="entry name" value="Exonuc_VII_ssu_sf"/>
</dbReference>
<dbReference type="KEGG" id="pce:PECL_1061"/>
<dbReference type="HOGENOM" id="CLU_145918_3_2_9"/>
<dbReference type="PANTHER" id="PTHR34137:SF1">
    <property type="entry name" value="EXODEOXYRIBONUCLEASE 7 SMALL SUBUNIT"/>
    <property type="match status" value="1"/>
</dbReference>
<dbReference type="InterPro" id="IPR003761">
    <property type="entry name" value="Exonuc_VII_S"/>
</dbReference>
<dbReference type="EC" id="3.1.11.6" evidence="6"/>
<dbReference type="STRING" id="701521.PECL_1061"/>
<evidence type="ECO:0000313" key="8">
    <source>
        <dbReference type="EMBL" id="AEV95329.1"/>
    </source>
</evidence>
<comment type="subcellular location">
    <subcellularLocation>
        <location evidence="6">Cytoplasm</location>
    </subcellularLocation>
</comment>
<dbReference type="AlphaFoldDB" id="G8PDJ4"/>
<keyword evidence="7" id="KW-0175">Coiled coil</keyword>
<dbReference type="GO" id="GO:0005829">
    <property type="term" value="C:cytosol"/>
    <property type="evidence" value="ECO:0007669"/>
    <property type="project" value="TreeGrafter"/>
</dbReference>
<keyword evidence="9" id="KW-1185">Reference proteome</keyword>
<evidence type="ECO:0000313" key="9">
    <source>
        <dbReference type="Proteomes" id="UP000005444"/>
    </source>
</evidence>
<proteinExistence type="inferred from homology"/>
<reference evidence="8 9" key="1">
    <citation type="journal article" date="2012" name="J. Bacteriol.">
        <title>Complete Genome Sequence of the Beer Spoilage Organism Pediococcus claussenii ATCC BAA-344T.</title>
        <authorList>
            <person name="Pittet V."/>
            <person name="Abegunde T."/>
            <person name="Marfleet T."/>
            <person name="Haakensen M."/>
            <person name="Morrow K."/>
            <person name="Jayaprakash T."/>
            <person name="Schroeder K."/>
            <person name="Trost B."/>
            <person name="Byrns S."/>
            <person name="Bergsveinson J."/>
            <person name="Kusalik A."/>
            <person name="Ziola B."/>
        </authorList>
    </citation>
    <scope>NUCLEOTIDE SEQUENCE [LARGE SCALE GENOMIC DNA]</scope>
    <source>
        <strain evidence="8 9">ATCC BAA-344</strain>
    </source>
</reference>
<keyword evidence="2 6" id="KW-0963">Cytoplasm</keyword>
<dbReference type="Gene3D" id="1.10.287.1040">
    <property type="entry name" value="Exonuclease VII, small subunit"/>
    <property type="match status" value="1"/>
</dbReference>